<comment type="caution">
    <text evidence="1">The sequence shown here is derived from an EMBL/GenBank/DDBJ whole genome shotgun (WGS) entry which is preliminary data.</text>
</comment>
<reference evidence="2" key="1">
    <citation type="journal article" date="2023" name="Hortic. Res.">
        <title>A chromosome-level phased genome enabling allele-level studies in sweet orange: a case study on citrus Huanglongbing tolerance.</title>
        <authorList>
            <person name="Wu B."/>
            <person name="Yu Q."/>
            <person name="Deng Z."/>
            <person name="Duan Y."/>
            <person name="Luo F."/>
            <person name="Gmitter F. Jr."/>
        </authorList>
    </citation>
    <scope>NUCLEOTIDE SEQUENCE [LARGE SCALE GENOMIC DNA]</scope>
    <source>
        <strain evidence="2">cv. Valencia</strain>
    </source>
</reference>
<protein>
    <submittedName>
        <fullName evidence="1">LRR receptor-like serine/threonine-protein kinase</fullName>
    </submittedName>
</protein>
<evidence type="ECO:0000313" key="2">
    <source>
        <dbReference type="Proteomes" id="UP000829398"/>
    </source>
</evidence>
<evidence type="ECO:0000313" key="1">
    <source>
        <dbReference type="EMBL" id="KAH9771541.1"/>
    </source>
</evidence>
<proteinExistence type="predicted"/>
<sequence>MYQSMTPAATESLTKSQILEKVRIEKPFCVTRGARRTKRRHLLVRRAPRGSIKRYCLLVQQAREGSQARARQLRASLCATRARLASLEEPAHNSREQHAHLALDAAPVAREMLTPRASRVQQAQPADNFLRCRSTPPPMIYTTSGDEILCSCNIFSTQEHAAATIARDSASVFAWKGETLQEYWWCTKKALDWGLGDGPDLIVDDDGDATLLIHEGVKAAVVCSYSDVGKGCAAALNFSLQSTDYMLKSNETDQLALLQFKAKVTHDPLEVLSSWNYSRHFCQWKGVTCSPRHQRVTALRLPSLLLQGSLSPHIGNLSFLRVLDLSNNSFRNEIPQEIGYLFRLRILWLDNNTYGGQIPDNISHCVNLESLFLGFNELVGKVPGKLGFLPKLRILVIHSNNLSGEIPSSFGNLSSLEVLSATVNQFVGQIPETLSELKMMRYISFGGNKLSGEIPFSIYNLSSLNCFSFLYNQLQGSLPSDLGFTLPNLEVLNVADNQFVGPIPASISNTSNLMKLAIGGNGFSGKVPSLENLHKLQRVRLSLNHLGNGEKDDLEFVNSLVNASGLELLEISSNNFGGMLPEAVGNLSTQLKILEVDNNQLFGNIPSGLRNLVNLELLYLEDNQFTGRIPGSIGDLQKLQTFRLEGNKFWGEIPSSIGNLTLLITLNFAENMLEGSIPSSLGKCQNLILLDLSNNNLTGTIPTEVIGLSSLSIYLDLSQNQLTGPLPSNFGILKNLGAIDISENKLSGQIPSSIGSCIRLEQLVMKGNFLQENIPSSLSSLRGIENLDLSRNNLSGRIPKYLENFPFLQNLNLSFNHFEGEVPIKGVFSNSSAISLDGNDNLCGGISELHLSTCSIKESKQSRSRSLKLIIPIVTGILLVTGMSCLIITSWGSKSKRELATPPSASLASVLRVSYENLFKATDGFSLENLIAAGSFGSVYKGVLNHDDHETLVAVKVLNLQHRGASKSFMAECQALRSIRHRNLVKIITSCASVDFQGNDFEALVYEFMVNGSLEEWLHPNREAPRNLNLLQRLNIAVDVASALDYLHHYCETPIVHCDLKPSNVLLDSELIAHVGDFGLAKFLPEATNNLSSNQSSSVGVKGTVGYAAPEYGMGSEVSTSGDVYSFGILLLETFTGKRPTNEMFTGNLTLHNFVKGALPERLAEIVDPALLVEREEGETSEANAHKQFTRSFSVKECLVSVLEIGVTCSSELPRERMSMEEVAAQLLSFRNKLVKNVRGQPATYVTASKNEQLQLLEDVFWTADVES</sequence>
<gene>
    <name evidence="1" type="ORF">KPL71_012740</name>
</gene>
<accession>A0ACB8LDJ4</accession>
<name>A0ACB8LDJ4_CITSI</name>
<dbReference type="Proteomes" id="UP000829398">
    <property type="component" value="Chromosome 4"/>
</dbReference>
<dbReference type="EMBL" id="CM039173">
    <property type="protein sequence ID" value="KAH9771541.1"/>
    <property type="molecule type" value="Genomic_DNA"/>
</dbReference>
<keyword evidence="2" id="KW-1185">Reference proteome</keyword>
<organism evidence="1 2">
    <name type="scientific">Citrus sinensis</name>
    <name type="common">Sweet orange</name>
    <name type="synonym">Citrus aurantium var. sinensis</name>
    <dbReference type="NCBI Taxonomy" id="2711"/>
    <lineage>
        <taxon>Eukaryota</taxon>
        <taxon>Viridiplantae</taxon>
        <taxon>Streptophyta</taxon>
        <taxon>Embryophyta</taxon>
        <taxon>Tracheophyta</taxon>
        <taxon>Spermatophyta</taxon>
        <taxon>Magnoliopsida</taxon>
        <taxon>eudicotyledons</taxon>
        <taxon>Gunneridae</taxon>
        <taxon>Pentapetalae</taxon>
        <taxon>rosids</taxon>
        <taxon>malvids</taxon>
        <taxon>Sapindales</taxon>
        <taxon>Rutaceae</taxon>
        <taxon>Aurantioideae</taxon>
        <taxon>Citrus</taxon>
    </lineage>
</organism>